<dbReference type="EMBL" id="UINC01101885">
    <property type="protein sequence ID" value="SVC63065.1"/>
    <property type="molecule type" value="Genomic_DNA"/>
</dbReference>
<sequence length="60" mass="6051">MKKLAIAFITAVSVLCLSALAFAGSLAPGASLTCNDAKSIKIESAGKSAGDRANANLVIW</sequence>
<reference evidence="1" key="1">
    <citation type="submission" date="2018-05" db="EMBL/GenBank/DDBJ databases">
        <authorList>
            <person name="Lanie J.A."/>
            <person name="Ng W.-L."/>
            <person name="Kazmierczak K.M."/>
            <person name="Andrzejewski T.M."/>
            <person name="Davidsen T.M."/>
            <person name="Wayne K.J."/>
            <person name="Tettelin H."/>
            <person name="Glass J.I."/>
            <person name="Rusch D."/>
            <person name="Podicherti R."/>
            <person name="Tsui H.-C.T."/>
            <person name="Winkler M.E."/>
        </authorList>
    </citation>
    <scope>NUCLEOTIDE SEQUENCE</scope>
</reference>
<name>A0A382NRT6_9ZZZZ</name>
<organism evidence="1">
    <name type="scientific">marine metagenome</name>
    <dbReference type="NCBI Taxonomy" id="408172"/>
    <lineage>
        <taxon>unclassified sequences</taxon>
        <taxon>metagenomes</taxon>
        <taxon>ecological metagenomes</taxon>
    </lineage>
</organism>
<evidence type="ECO:0000313" key="1">
    <source>
        <dbReference type="EMBL" id="SVC63065.1"/>
    </source>
</evidence>
<accession>A0A382NRT6</accession>
<protein>
    <submittedName>
        <fullName evidence="1">Uncharacterized protein</fullName>
    </submittedName>
</protein>
<dbReference type="AlphaFoldDB" id="A0A382NRT6"/>
<feature type="non-terminal residue" evidence="1">
    <location>
        <position position="60"/>
    </location>
</feature>
<gene>
    <name evidence="1" type="ORF">METZ01_LOCUS315919</name>
</gene>
<proteinExistence type="predicted"/>